<comment type="caution">
    <text evidence="5">The sequence shown here is derived from an EMBL/GenBank/DDBJ whole genome shotgun (WGS) entry which is preliminary data.</text>
</comment>
<evidence type="ECO:0000256" key="1">
    <source>
        <dbReference type="ARBA" id="ARBA00006484"/>
    </source>
</evidence>
<dbReference type="PRINTS" id="PR00081">
    <property type="entry name" value="GDHRDH"/>
</dbReference>
<dbReference type="InterPro" id="IPR020904">
    <property type="entry name" value="Sc_DH/Rdtase_CS"/>
</dbReference>
<dbReference type="Gene3D" id="3.40.50.720">
    <property type="entry name" value="NAD(P)-binding Rossmann-like Domain"/>
    <property type="match status" value="1"/>
</dbReference>
<keyword evidence="2" id="KW-0560">Oxidoreductase</keyword>
<reference evidence="5 6" key="1">
    <citation type="submission" date="2023-03" db="EMBL/GenBank/DDBJ databases">
        <title>Novosphingobium cyanobacteriorum sp. nov., isolated from a eutrophic reservoir during the Microcystis bloom period.</title>
        <authorList>
            <person name="Kang M."/>
            <person name="Le V."/>
            <person name="Ko S.-R."/>
            <person name="Lee S.-A."/>
            <person name="Ahn C.-Y."/>
        </authorList>
    </citation>
    <scope>NUCLEOTIDE SEQUENCE [LARGE SCALE GENOMIC DNA]</scope>
    <source>
        <strain evidence="5 6">HBC54</strain>
    </source>
</reference>
<protein>
    <submittedName>
        <fullName evidence="5">SDR family NAD(P)-dependent oxidoreductase</fullName>
    </submittedName>
</protein>
<dbReference type="InterPro" id="IPR036291">
    <property type="entry name" value="NAD(P)-bd_dom_sf"/>
</dbReference>
<dbReference type="InterPro" id="IPR051687">
    <property type="entry name" value="Peroxisomal_Beta-Oxidation"/>
</dbReference>
<gene>
    <name evidence="5" type="ORF">POM99_15465</name>
</gene>
<evidence type="ECO:0000259" key="4">
    <source>
        <dbReference type="SMART" id="SM00822"/>
    </source>
</evidence>
<sequence length="317" mass="33367">MSIDFTGRTVIVTGAGGGLGRAYALDIARRGGNVVVNDLGGNVAGDGGTSEMADKVVDEIRAAGGNAVANYASVATAEGGQAIARTALDSFGRIDALINNAGNLRNFWFDEFSDADRDSVMATHLLGTWNVTKAVWPHMKQAGYGRIVFTASAVAAFGNQTQSAYGAAKGGIIGLMNVLAQEGLPHNILCNGLLPNADSRMGSEMKPEEMAPVFPHIMKIGPDTIVPAYVVAPVVYMASEACTTTHDLYSVMGRRVARAFVGVTEGWINPAPAPATAEDIAANIETIRDQTRGVHIPASLIDEFRIVGEQFEALRET</sequence>
<dbReference type="PANTHER" id="PTHR45024:SF2">
    <property type="entry name" value="SCP2 DOMAIN-CONTAINING PROTEIN"/>
    <property type="match status" value="1"/>
</dbReference>
<evidence type="ECO:0000313" key="6">
    <source>
        <dbReference type="Proteomes" id="UP001222770"/>
    </source>
</evidence>
<keyword evidence="6" id="KW-1185">Reference proteome</keyword>
<dbReference type="SUPFAM" id="SSF51735">
    <property type="entry name" value="NAD(P)-binding Rossmann-fold domains"/>
    <property type="match status" value="1"/>
</dbReference>
<dbReference type="PRINTS" id="PR00080">
    <property type="entry name" value="SDRFAMILY"/>
</dbReference>
<dbReference type="PROSITE" id="PS00061">
    <property type="entry name" value="ADH_SHORT"/>
    <property type="match status" value="1"/>
</dbReference>
<comment type="similarity">
    <text evidence="1 3">Belongs to the short-chain dehydrogenases/reductases (SDR) family.</text>
</comment>
<accession>A0ABT6CLE0</accession>
<dbReference type="Pfam" id="PF00106">
    <property type="entry name" value="adh_short"/>
    <property type="match status" value="1"/>
</dbReference>
<dbReference type="InterPro" id="IPR002347">
    <property type="entry name" value="SDR_fam"/>
</dbReference>
<evidence type="ECO:0000313" key="5">
    <source>
        <dbReference type="EMBL" id="MDF8334606.1"/>
    </source>
</evidence>
<dbReference type="InterPro" id="IPR057326">
    <property type="entry name" value="KR_dom"/>
</dbReference>
<feature type="domain" description="Ketoreductase" evidence="4">
    <location>
        <begin position="8"/>
        <end position="200"/>
    </location>
</feature>
<dbReference type="SMART" id="SM00822">
    <property type="entry name" value="PKS_KR"/>
    <property type="match status" value="1"/>
</dbReference>
<evidence type="ECO:0000256" key="2">
    <source>
        <dbReference type="ARBA" id="ARBA00023002"/>
    </source>
</evidence>
<proteinExistence type="inferred from homology"/>
<name>A0ABT6CLE0_9SPHN</name>
<dbReference type="Proteomes" id="UP001222770">
    <property type="component" value="Unassembled WGS sequence"/>
</dbReference>
<dbReference type="PANTHER" id="PTHR45024">
    <property type="entry name" value="DEHYDROGENASES, SHORT CHAIN"/>
    <property type="match status" value="1"/>
</dbReference>
<dbReference type="EMBL" id="JAROCY010000015">
    <property type="protein sequence ID" value="MDF8334606.1"/>
    <property type="molecule type" value="Genomic_DNA"/>
</dbReference>
<dbReference type="RefSeq" id="WP_277279381.1">
    <property type="nucleotide sequence ID" value="NZ_JAROCY010000015.1"/>
</dbReference>
<evidence type="ECO:0000256" key="3">
    <source>
        <dbReference type="RuleBase" id="RU000363"/>
    </source>
</evidence>
<organism evidence="5 6">
    <name type="scientific">Novosphingobium cyanobacteriorum</name>
    <dbReference type="NCBI Taxonomy" id="3024215"/>
    <lineage>
        <taxon>Bacteria</taxon>
        <taxon>Pseudomonadati</taxon>
        <taxon>Pseudomonadota</taxon>
        <taxon>Alphaproteobacteria</taxon>
        <taxon>Sphingomonadales</taxon>
        <taxon>Sphingomonadaceae</taxon>
        <taxon>Novosphingobium</taxon>
    </lineage>
</organism>